<comment type="caution">
    <text evidence="12">The sequence shown here is derived from an EMBL/GenBank/DDBJ whole genome shotgun (WGS) entry which is preliminary data.</text>
</comment>
<dbReference type="InterPro" id="IPR001828">
    <property type="entry name" value="ANF_lig-bd_rcpt"/>
</dbReference>
<protein>
    <recommendedName>
        <fullName evidence="11">G-protein coupled receptors family 3 profile domain-containing protein</fullName>
    </recommendedName>
</protein>
<accession>A0A9W7C928</accession>
<evidence type="ECO:0000259" key="11">
    <source>
        <dbReference type="PROSITE" id="PS50259"/>
    </source>
</evidence>
<keyword evidence="13" id="KW-1185">Reference proteome</keyword>
<evidence type="ECO:0000313" key="12">
    <source>
        <dbReference type="EMBL" id="GMI04398.1"/>
    </source>
</evidence>
<feature type="transmembrane region" description="Helical" evidence="10">
    <location>
        <begin position="402"/>
        <end position="422"/>
    </location>
</feature>
<dbReference type="PRINTS" id="PR00248">
    <property type="entry name" value="GPCRMGR"/>
</dbReference>
<keyword evidence="4" id="KW-0297">G-protein coupled receptor</keyword>
<sequence>MNVMLAMYQSLAALNGPARSSTTIPLALVGNFGSVPQVGSSQTSPALNDKSLYGNFARTVADDELTADAVVRFFKDTGLDYIGFVYVDDSYGNNFYNFLVSSADKYGLVHIGIPVPSTISKVDAQRIANQMLASGFTSWFNVIFPETYSLLMPEWNSLGMITPSQIFLFGDGLTKNSFSEFDYSLGQGIIQAIGAIPNSPQYNAFVNHWNEQGNATVDEMNTLIQTSALDPNTGMQNAQLFPHDFFQTPPDIDNPFYYDSMAATLLGSVATPFFEPIWRDVVPPGDSIREPPSPPITSKLYQEIISVSFTGATGLVEYSSETGTRKASAMNYGLFNVQASTSGSTDPISLLDVGVSENQAEWKNIDGQCFRYVGGSCAVPPQTNPPATEYAYIGFGLRVLGWVLWGLTLIFCFAIAYWIIRFRKEKILRASQPGFLLMLVAGVAIYTSAIFPYTVDDEWMKVQQGDSAWCMASYWLSVEGFVIIFSALFAKVWRINRIFHNPKLRRIKITAKDVLLPFFIIWFCATLTLVLFTVLPDSPEFWNVELTFDQFGTIIQSSGKCTTQNNSDIYIGVLYGIQILVLVLACWQYYVARKISVEYSESTWISYAVLSVLQVMIISIPLEYMDTGTASKFFINIFRITIVAWSILGFIFVPKIVYLYNDRKEKKGKAFGKKNLSEEEKKNLAIMNKKHRGMPSSVKSTRSSISSSEDGARFVIASTYQDKTGKIEKGKSFAPSRASTKEASKSRVFNAPIRPNVTRRGSPMVGFAGEAPAPSTIAKEIIFEESQEAEEVKAPATPIPSKGVKRVNSYGDGSPF</sequence>
<dbReference type="Pfam" id="PF01094">
    <property type="entry name" value="ANF_receptor"/>
    <property type="match status" value="1"/>
</dbReference>
<dbReference type="PANTHER" id="PTHR10519:SF20">
    <property type="entry name" value="G-PROTEIN COUPLED RECEPTOR 156-RELATED"/>
    <property type="match status" value="1"/>
</dbReference>
<dbReference type="GO" id="GO:0007214">
    <property type="term" value="P:gamma-aminobutyric acid signaling pathway"/>
    <property type="evidence" value="ECO:0007669"/>
    <property type="project" value="TreeGrafter"/>
</dbReference>
<keyword evidence="2 10" id="KW-0812">Transmembrane</keyword>
<dbReference type="InterPro" id="IPR017978">
    <property type="entry name" value="GPCR_3_C"/>
</dbReference>
<dbReference type="InterPro" id="IPR028082">
    <property type="entry name" value="Peripla_BP_I"/>
</dbReference>
<evidence type="ECO:0000256" key="5">
    <source>
        <dbReference type="ARBA" id="ARBA00023136"/>
    </source>
</evidence>
<evidence type="ECO:0000256" key="9">
    <source>
        <dbReference type="SAM" id="MobiDB-lite"/>
    </source>
</evidence>
<dbReference type="InterPro" id="IPR002455">
    <property type="entry name" value="GPCR3_GABA-B"/>
</dbReference>
<feature type="transmembrane region" description="Helical" evidence="10">
    <location>
        <begin position="434"/>
        <end position="454"/>
    </location>
</feature>
<gene>
    <name evidence="12" type="ORF">TrVE_jg7460</name>
</gene>
<feature type="transmembrane region" description="Helical" evidence="10">
    <location>
        <begin position="514"/>
        <end position="535"/>
    </location>
</feature>
<dbReference type="CDD" id="cd15047">
    <property type="entry name" value="7tmC_GABA-B-like"/>
    <property type="match status" value="1"/>
</dbReference>
<keyword evidence="6" id="KW-0675">Receptor</keyword>
<reference evidence="13" key="1">
    <citation type="journal article" date="2023" name="Commun. Biol.">
        <title>Genome analysis of Parmales, the sister group of diatoms, reveals the evolutionary specialization of diatoms from phago-mixotrophs to photoautotrophs.</title>
        <authorList>
            <person name="Ban H."/>
            <person name="Sato S."/>
            <person name="Yoshikawa S."/>
            <person name="Yamada K."/>
            <person name="Nakamura Y."/>
            <person name="Ichinomiya M."/>
            <person name="Sato N."/>
            <person name="Blanc-Mathieu R."/>
            <person name="Endo H."/>
            <person name="Kuwata A."/>
            <person name="Ogata H."/>
        </authorList>
    </citation>
    <scope>NUCLEOTIDE SEQUENCE [LARGE SCALE GENOMIC DNA]</scope>
    <source>
        <strain evidence="13">NIES 3699</strain>
    </source>
</reference>
<dbReference type="Proteomes" id="UP001165160">
    <property type="component" value="Unassembled WGS sequence"/>
</dbReference>
<dbReference type="GO" id="GO:0004965">
    <property type="term" value="F:G protein-coupled GABA receptor activity"/>
    <property type="evidence" value="ECO:0007669"/>
    <property type="project" value="InterPro"/>
</dbReference>
<evidence type="ECO:0000256" key="2">
    <source>
        <dbReference type="ARBA" id="ARBA00022692"/>
    </source>
</evidence>
<evidence type="ECO:0000256" key="1">
    <source>
        <dbReference type="ARBA" id="ARBA00004141"/>
    </source>
</evidence>
<feature type="transmembrane region" description="Helical" evidence="10">
    <location>
        <begin position="474"/>
        <end position="493"/>
    </location>
</feature>
<keyword evidence="7" id="KW-0325">Glycoprotein</keyword>
<dbReference type="PANTHER" id="PTHR10519">
    <property type="entry name" value="GABA-B RECEPTOR"/>
    <property type="match status" value="1"/>
</dbReference>
<feature type="region of interest" description="Disordered" evidence="9">
    <location>
        <begin position="730"/>
        <end position="771"/>
    </location>
</feature>
<evidence type="ECO:0000256" key="7">
    <source>
        <dbReference type="ARBA" id="ARBA00023180"/>
    </source>
</evidence>
<feature type="transmembrane region" description="Helical" evidence="10">
    <location>
        <begin position="569"/>
        <end position="592"/>
    </location>
</feature>
<dbReference type="Pfam" id="PF00003">
    <property type="entry name" value="7tm_3"/>
    <property type="match status" value="1"/>
</dbReference>
<evidence type="ECO:0000313" key="13">
    <source>
        <dbReference type="Proteomes" id="UP001165160"/>
    </source>
</evidence>
<evidence type="ECO:0000256" key="3">
    <source>
        <dbReference type="ARBA" id="ARBA00022989"/>
    </source>
</evidence>
<keyword evidence="3 10" id="KW-1133">Transmembrane helix</keyword>
<name>A0A9W7C928_9STRA</name>
<comment type="subcellular location">
    <subcellularLocation>
        <location evidence="1">Membrane</location>
        <topology evidence="1">Multi-pass membrane protein</topology>
    </subcellularLocation>
</comment>
<keyword evidence="5 10" id="KW-0472">Membrane</keyword>
<keyword evidence="8" id="KW-0807">Transducer</keyword>
<dbReference type="Gene3D" id="3.40.50.2300">
    <property type="match status" value="2"/>
</dbReference>
<evidence type="ECO:0000256" key="8">
    <source>
        <dbReference type="ARBA" id="ARBA00023224"/>
    </source>
</evidence>
<evidence type="ECO:0000256" key="10">
    <source>
        <dbReference type="SAM" id="Phobius"/>
    </source>
</evidence>
<dbReference type="GO" id="GO:0038039">
    <property type="term" value="C:G protein-coupled receptor heterodimeric complex"/>
    <property type="evidence" value="ECO:0007669"/>
    <property type="project" value="TreeGrafter"/>
</dbReference>
<dbReference type="PROSITE" id="PS50259">
    <property type="entry name" value="G_PROTEIN_RECEP_F3_4"/>
    <property type="match status" value="1"/>
</dbReference>
<dbReference type="PRINTS" id="PR01176">
    <property type="entry name" value="GABABRECEPTR"/>
</dbReference>
<feature type="transmembrane region" description="Helical" evidence="10">
    <location>
        <begin position="634"/>
        <end position="660"/>
    </location>
</feature>
<dbReference type="EMBL" id="BRXX01000316">
    <property type="protein sequence ID" value="GMI04398.1"/>
    <property type="molecule type" value="Genomic_DNA"/>
</dbReference>
<dbReference type="InterPro" id="IPR000337">
    <property type="entry name" value="GPCR_3"/>
</dbReference>
<proteinExistence type="predicted"/>
<organism evidence="12 13">
    <name type="scientific">Triparma verrucosa</name>
    <dbReference type="NCBI Taxonomy" id="1606542"/>
    <lineage>
        <taxon>Eukaryota</taxon>
        <taxon>Sar</taxon>
        <taxon>Stramenopiles</taxon>
        <taxon>Ochrophyta</taxon>
        <taxon>Bolidophyceae</taxon>
        <taxon>Parmales</taxon>
        <taxon>Triparmaceae</taxon>
        <taxon>Triparma</taxon>
    </lineage>
</organism>
<dbReference type="AlphaFoldDB" id="A0A9W7C928"/>
<feature type="transmembrane region" description="Helical" evidence="10">
    <location>
        <begin position="604"/>
        <end position="622"/>
    </location>
</feature>
<evidence type="ECO:0000256" key="6">
    <source>
        <dbReference type="ARBA" id="ARBA00023170"/>
    </source>
</evidence>
<feature type="domain" description="G-protein coupled receptors family 3 profile" evidence="11">
    <location>
        <begin position="470"/>
        <end position="659"/>
    </location>
</feature>
<feature type="region of interest" description="Disordered" evidence="9">
    <location>
        <begin position="787"/>
        <end position="816"/>
    </location>
</feature>
<dbReference type="SUPFAM" id="SSF53822">
    <property type="entry name" value="Periplasmic binding protein-like I"/>
    <property type="match status" value="1"/>
</dbReference>
<evidence type="ECO:0000256" key="4">
    <source>
        <dbReference type="ARBA" id="ARBA00023040"/>
    </source>
</evidence>